<name>A0ABQ1LJX0_9BACT</name>
<organism evidence="2 3">
    <name type="scientific">Marivirga lumbricoides</name>
    <dbReference type="NCBI Taxonomy" id="1046115"/>
    <lineage>
        <taxon>Bacteria</taxon>
        <taxon>Pseudomonadati</taxon>
        <taxon>Bacteroidota</taxon>
        <taxon>Cytophagia</taxon>
        <taxon>Cytophagales</taxon>
        <taxon>Marivirgaceae</taxon>
        <taxon>Marivirga</taxon>
    </lineage>
</organism>
<evidence type="ECO:0000313" key="2">
    <source>
        <dbReference type="EMBL" id="GGC24866.1"/>
    </source>
</evidence>
<protein>
    <recommendedName>
        <fullName evidence="1">DinB-like domain-containing protein</fullName>
    </recommendedName>
</protein>
<dbReference type="InterPro" id="IPR034660">
    <property type="entry name" value="DinB/YfiT-like"/>
</dbReference>
<dbReference type="InterPro" id="IPR024775">
    <property type="entry name" value="DinB-like"/>
</dbReference>
<sequence length="189" mass="22319">MIWLKDVIKDLKEIQQFTKNELLELSEEELVWKPQPDRWSVAECLKHMLIANKLYLNDIENKLKKAEVRTIEHPIKFSLTGRVFLFFVDPKYKFKVPAPKIFKPIEKNSVENGKATVRDFIELQQQIISSADRACGYDHSNIYTFSPLSKLLRFNIGEQFYIMMRHTKRHLNQAKNVKNLQQELIVKNG</sequence>
<evidence type="ECO:0000313" key="3">
    <source>
        <dbReference type="Proteomes" id="UP000636010"/>
    </source>
</evidence>
<accession>A0ABQ1LJX0</accession>
<dbReference type="SUPFAM" id="SSF109854">
    <property type="entry name" value="DinB/YfiT-like putative metalloenzymes"/>
    <property type="match status" value="1"/>
</dbReference>
<dbReference type="Proteomes" id="UP000636010">
    <property type="component" value="Unassembled WGS sequence"/>
</dbReference>
<dbReference type="RefSeq" id="WP_188460491.1">
    <property type="nucleotide sequence ID" value="NZ_BAABHU010000002.1"/>
</dbReference>
<reference evidence="3" key="1">
    <citation type="journal article" date="2019" name="Int. J. Syst. Evol. Microbiol.">
        <title>The Global Catalogue of Microorganisms (GCM) 10K type strain sequencing project: providing services to taxonomists for standard genome sequencing and annotation.</title>
        <authorList>
            <consortium name="The Broad Institute Genomics Platform"/>
            <consortium name="The Broad Institute Genome Sequencing Center for Infectious Disease"/>
            <person name="Wu L."/>
            <person name="Ma J."/>
        </authorList>
    </citation>
    <scope>NUCLEOTIDE SEQUENCE [LARGE SCALE GENOMIC DNA]</scope>
    <source>
        <strain evidence="3">CGMCC 1.10832</strain>
    </source>
</reference>
<evidence type="ECO:0000259" key="1">
    <source>
        <dbReference type="Pfam" id="PF12867"/>
    </source>
</evidence>
<comment type="caution">
    <text evidence="2">The sequence shown here is derived from an EMBL/GenBank/DDBJ whole genome shotgun (WGS) entry which is preliminary data.</text>
</comment>
<gene>
    <name evidence="2" type="ORF">GCM10011506_07710</name>
</gene>
<keyword evidence="3" id="KW-1185">Reference proteome</keyword>
<feature type="domain" description="DinB-like" evidence="1">
    <location>
        <begin position="22"/>
        <end position="174"/>
    </location>
</feature>
<dbReference type="EMBL" id="BMEC01000002">
    <property type="protein sequence ID" value="GGC24866.1"/>
    <property type="molecule type" value="Genomic_DNA"/>
</dbReference>
<dbReference type="Pfam" id="PF12867">
    <property type="entry name" value="DinB_2"/>
    <property type="match status" value="1"/>
</dbReference>
<proteinExistence type="predicted"/>
<dbReference type="Gene3D" id="1.20.120.450">
    <property type="entry name" value="dinb family like domain"/>
    <property type="match status" value="1"/>
</dbReference>